<dbReference type="Proteomes" id="UP000199147">
    <property type="component" value="Unassembled WGS sequence"/>
</dbReference>
<feature type="chain" id="PRO_5039296247" evidence="1">
    <location>
        <begin position="19"/>
        <end position="300"/>
    </location>
</feature>
<dbReference type="AlphaFoldDB" id="A0A0H5S5G2"/>
<name>A0A0H5S5G2_9MYCO</name>
<gene>
    <name evidence="2" type="ORF">BN2156_03251</name>
</gene>
<feature type="signal peptide" evidence="1">
    <location>
        <begin position="1"/>
        <end position="18"/>
    </location>
</feature>
<evidence type="ECO:0000313" key="3">
    <source>
        <dbReference type="Proteomes" id="UP000199147"/>
    </source>
</evidence>
<evidence type="ECO:0000256" key="1">
    <source>
        <dbReference type="SAM" id="SignalP"/>
    </source>
</evidence>
<dbReference type="PROSITE" id="PS51257">
    <property type="entry name" value="PROKAR_LIPOPROTEIN"/>
    <property type="match status" value="1"/>
</dbReference>
<organism evidence="2 3">
    <name type="scientific">Mycolicibacterium neworleansense</name>
    <dbReference type="NCBI Taxonomy" id="146018"/>
    <lineage>
        <taxon>Bacteria</taxon>
        <taxon>Bacillati</taxon>
        <taxon>Actinomycetota</taxon>
        <taxon>Actinomycetes</taxon>
        <taxon>Mycobacteriales</taxon>
        <taxon>Mycobacteriaceae</taxon>
        <taxon>Mycolicibacterium</taxon>
    </lineage>
</organism>
<dbReference type="EMBL" id="CWKH01000002">
    <property type="protein sequence ID" value="CRZ16384.1"/>
    <property type="molecule type" value="Genomic_DNA"/>
</dbReference>
<dbReference type="RefSeq" id="WP_090516067.1">
    <property type="nucleotide sequence ID" value="NZ_CWKH01000002.1"/>
</dbReference>
<dbReference type="STRING" id="146018.BN2156_03251"/>
<proteinExistence type="predicted"/>
<dbReference type="OrthoDB" id="4637984at2"/>
<accession>A0A0H5S5G2</accession>
<keyword evidence="3" id="KW-1185">Reference proteome</keyword>
<reference evidence="3" key="1">
    <citation type="submission" date="2015-07" db="EMBL/GenBank/DDBJ databases">
        <authorList>
            <person name="Urmite Genomes"/>
        </authorList>
    </citation>
    <scope>NUCLEOTIDE SEQUENCE [LARGE SCALE GENOMIC DNA]</scope>
    <source>
        <strain evidence="3">type strain: ATCC 49404</strain>
    </source>
</reference>
<sequence length="300" mass="32621">MRRSLILAYAALASMVLAGCVDDRDSEARSIGAKVRALPGVATVEVDYKNDFTHGEFFDLDVELDAAATTEQAQDVVHTFESAARGVEFDAHYVELKIGSDKGDVTLRPLSGTGTEVVAQWFGVMSSPVVERVAMGADHPPIVTLRQPVDTRSADELLRHHPELGDAQWLLQVPKTKSFESTSTYTSYGVIPDAATSQAWTEIVRLAGPHLVIGKFGTDPTTDRPVSSIEISMKPNTKPWDADIARSVAAVLVGLGRPVDLILKGGHQWVEITIGGCFQHEKAHVASVLETELTREYERC</sequence>
<protein>
    <submittedName>
        <fullName evidence="2">Uncharacterized protein</fullName>
    </submittedName>
</protein>
<evidence type="ECO:0000313" key="2">
    <source>
        <dbReference type="EMBL" id="CRZ16384.1"/>
    </source>
</evidence>
<keyword evidence="1" id="KW-0732">Signal</keyword>